<dbReference type="InterPro" id="IPR002132">
    <property type="entry name" value="Ribosomal_uL5"/>
</dbReference>
<comment type="similarity">
    <text evidence="1 4 5">Belongs to the universal ribosomal protein uL5 family.</text>
</comment>
<keyword evidence="3 4" id="KW-0687">Ribonucleoprotein</keyword>
<evidence type="ECO:0000313" key="8">
    <source>
        <dbReference type="EMBL" id="MBK3332380.1"/>
    </source>
</evidence>
<dbReference type="Proteomes" id="UP000772812">
    <property type="component" value="Unassembled WGS sequence"/>
</dbReference>
<dbReference type="InterPro" id="IPR020930">
    <property type="entry name" value="Ribosomal_uL5_bac-type"/>
</dbReference>
<reference evidence="8 9" key="1">
    <citation type="journal article" date="2021" name="Syst. Appl. Microbiol.">
        <title>Persephonella atlantica sp. nov.: How to adapt to physico-chemical gradients in high temperature hydrothermal habitats.</title>
        <authorList>
            <person name="Francois D.X."/>
            <person name="Godfroy A."/>
            <person name="Mathien C."/>
            <person name="Aube J."/>
            <person name="Cathalot C."/>
            <person name="Lesongeur F."/>
            <person name="L'Haridon S."/>
            <person name="Philippon X."/>
            <person name="Roussel E.G."/>
        </authorList>
    </citation>
    <scope>NUCLEOTIDE SEQUENCE [LARGE SCALE GENOMIC DNA]</scope>
    <source>
        <strain evidence="8 9">MO1340</strain>
    </source>
</reference>
<evidence type="ECO:0000256" key="4">
    <source>
        <dbReference type="HAMAP-Rule" id="MF_01333"/>
    </source>
</evidence>
<dbReference type="InterPro" id="IPR022803">
    <property type="entry name" value="Ribosomal_uL5_dom_sf"/>
</dbReference>
<dbReference type="NCBIfam" id="NF000585">
    <property type="entry name" value="PRK00010.1"/>
    <property type="match status" value="1"/>
</dbReference>
<dbReference type="HAMAP" id="MF_01333_B">
    <property type="entry name" value="Ribosomal_uL5_B"/>
    <property type="match status" value="1"/>
</dbReference>
<comment type="subunit">
    <text evidence="4">Part of the 50S ribosomal subunit; part of the 5S rRNA/L5/L18/L25 subcomplex. Contacts the 5S rRNA and the P site tRNA. Forms a bridge to the 30S subunit in the 70S ribosome.</text>
</comment>
<protein>
    <recommendedName>
        <fullName evidence="4">Large ribosomal subunit protein uL5</fullName>
    </recommendedName>
</protein>
<keyword evidence="4" id="KW-0820">tRNA-binding</keyword>
<comment type="function">
    <text evidence="4">This is 1 of the proteins that bind and probably mediate the attachment of the 5S RNA into the large ribosomal subunit, where it forms part of the central protuberance. In the 70S ribosome it contacts protein S13 of the 30S subunit (bridge B1b), connecting the 2 subunits; this bridge is implicated in subunit movement. Contacts the P site tRNA; the 5S rRNA and some of its associated proteins might help stabilize positioning of ribosome-bound tRNAs.</text>
</comment>
<sequence length="186" mass="21345">MAVSERYVPRLRKKYEEEVAPKLMERFGYKSSMQVPRIKKIVVNMGVGEAVQDIKQLDRAVEDLMAITGQRPEIRRAKKAEAGFKLRRGLPVGARVTLRKERMWDFLDKLISVALPRVRDFRGLNPMSFDGRGNYAFGISEQIIFPEIDYDKVDRIRGMDIIIETSAETDEEAKYLLALLGLPIRG</sequence>
<gene>
    <name evidence="4 8" type="primary">rplE</name>
    <name evidence="8" type="ORF">GWK41_04770</name>
</gene>
<keyword evidence="9" id="KW-1185">Reference proteome</keyword>
<dbReference type="EMBL" id="JAACYA010000001">
    <property type="protein sequence ID" value="MBK3332380.1"/>
    <property type="molecule type" value="Genomic_DNA"/>
</dbReference>
<dbReference type="PANTHER" id="PTHR11994">
    <property type="entry name" value="60S RIBOSOMAL PROTEIN L11-RELATED"/>
    <property type="match status" value="1"/>
</dbReference>
<comment type="caution">
    <text evidence="8">The sequence shown here is derived from an EMBL/GenBank/DDBJ whole genome shotgun (WGS) entry which is preliminary data.</text>
</comment>
<keyword evidence="2 4" id="KW-0689">Ribosomal protein</keyword>
<proteinExistence type="inferred from homology"/>
<evidence type="ECO:0000259" key="7">
    <source>
        <dbReference type="Pfam" id="PF00673"/>
    </source>
</evidence>
<evidence type="ECO:0000313" key="9">
    <source>
        <dbReference type="Proteomes" id="UP000772812"/>
    </source>
</evidence>
<evidence type="ECO:0000256" key="5">
    <source>
        <dbReference type="RuleBase" id="RU003930"/>
    </source>
</evidence>
<name>A0ABS1GHI3_9AQUI</name>
<keyword evidence="4" id="KW-0694">RNA-binding</keyword>
<dbReference type="Pfam" id="PF00673">
    <property type="entry name" value="Ribosomal_L5_C"/>
    <property type="match status" value="1"/>
</dbReference>
<dbReference type="RefSeq" id="WP_200673752.1">
    <property type="nucleotide sequence ID" value="NZ_JAACYA010000001.1"/>
</dbReference>
<dbReference type="InterPro" id="IPR031309">
    <property type="entry name" value="Ribosomal_uL5_C"/>
</dbReference>
<evidence type="ECO:0000256" key="2">
    <source>
        <dbReference type="ARBA" id="ARBA00022980"/>
    </source>
</evidence>
<evidence type="ECO:0000256" key="3">
    <source>
        <dbReference type="ARBA" id="ARBA00023274"/>
    </source>
</evidence>
<dbReference type="PIRSF" id="PIRSF002161">
    <property type="entry name" value="Ribosomal_L5"/>
    <property type="match status" value="1"/>
</dbReference>
<dbReference type="SUPFAM" id="SSF55282">
    <property type="entry name" value="RL5-like"/>
    <property type="match status" value="1"/>
</dbReference>
<accession>A0ABS1GHI3</accession>
<dbReference type="InterPro" id="IPR031310">
    <property type="entry name" value="Ribosomal_uL5_N"/>
</dbReference>
<evidence type="ECO:0000259" key="6">
    <source>
        <dbReference type="Pfam" id="PF00281"/>
    </source>
</evidence>
<keyword evidence="4" id="KW-0699">rRNA-binding</keyword>
<evidence type="ECO:0000256" key="1">
    <source>
        <dbReference type="ARBA" id="ARBA00008553"/>
    </source>
</evidence>
<feature type="domain" description="Large ribosomal subunit protein uL5 N-terminal" evidence="6">
    <location>
        <begin position="32"/>
        <end position="87"/>
    </location>
</feature>
<organism evidence="8 9">
    <name type="scientific">Persephonella atlantica</name>
    <dbReference type="NCBI Taxonomy" id="2699429"/>
    <lineage>
        <taxon>Bacteria</taxon>
        <taxon>Pseudomonadati</taxon>
        <taxon>Aquificota</taxon>
        <taxon>Aquificia</taxon>
        <taxon>Aquificales</taxon>
        <taxon>Hydrogenothermaceae</taxon>
        <taxon>Persephonella</taxon>
    </lineage>
</organism>
<dbReference type="GO" id="GO:0005840">
    <property type="term" value="C:ribosome"/>
    <property type="evidence" value="ECO:0007669"/>
    <property type="project" value="UniProtKB-KW"/>
</dbReference>
<feature type="domain" description="Large ribosomal subunit protein uL5 C-terminal" evidence="7">
    <location>
        <begin position="91"/>
        <end position="183"/>
    </location>
</feature>
<dbReference type="Pfam" id="PF00281">
    <property type="entry name" value="Ribosomal_L5"/>
    <property type="match status" value="1"/>
</dbReference>
<dbReference type="Gene3D" id="3.30.1440.10">
    <property type="match status" value="1"/>
</dbReference>